<dbReference type="GO" id="GO:0003677">
    <property type="term" value="F:DNA binding"/>
    <property type="evidence" value="ECO:0007669"/>
    <property type="project" value="InterPro"/>
</dbReference>
<organism evidence="2 3">
    <name type="scientific">Aeromonas veronii</name>
    <dbReference type="NCBI Taxonomy" id="654"/>
    <lineage>
        <taxon>Bacteria</taxon>
        <taxon>Pseudomonadati</taxon>
        <taxon>Pseudomonadota</taxon>
        <taxon>Gammaproteobacteria</taxon>
        <taxon>Aeromonadales</taxon>
        <taxon>Aeromonadaceae</taxon>
        <taxon>Aeromonas</taxon>
    </lineage>
</organism>
<reference evidence="2 3" key="1">
    <citation type="submission" date="2019-04" db="EMBL/GenBank/DDBJ databases">
        <title>Comparative genomics of Aeromonas veronii strains pathogenic to fish.</title>
        <authorList>
            <person name="Cascarano M.C."/>
            <person name="Smyrli M."/>
            <person name="Katharios P."/>
        </authorList>
    </citation>
    <scope>NUCLEOTIDE SEQUENCE [LARGE SCALE GENOMIC DNA]</scope>
    <source>
        <strain evidence="2 3">XU1</strain>
    </source>
</reference>
<accession>A0A4S5CGQ9</accession>
<evidence type="ECO:0000313" key="3">
    <source>
        <dbReference type="Proteomes" id="UP000309618"/>
    </source>
</evidence>
<comment type="caution">
    <text evidence="2">The sequence shown here is derived from an EMBL/GenBank/DDBJ whole genome shotgun (WGS) entry which is preliminary data.</text>
</comment>
<dbReference type="AlphaFoldDB" id="A0A4S5CGQ9"/>
<sequence length="322" mass="36675">MTIDLDKLKSFNPISIELPVEKPSTDVIELAPNRPIYQDRTERLLSECNSHYSMSLNINSMTIDDASVFAQYLNEVKRPSVAPRTWRAYRYSVTNTLGDIMSSLLISRSGVSLANLPKRNARKRSNNCNASRLRQLTDQMRQSNSRYRDIAILWLRAGVLTGLRPQEWLTSTIHYELGEPFLKVRTIVKGVIKNSDAMEVRYIPLQHLNSEDFAAVRMLCDAFSNLSQVQYQAMYSGCRNFINRASLACFGSDDSVSLYSTRQQFAANLKRSKINKLAIQYAMGHTNEDTQRHHYASAKNGDLIAFPAEQCIAINEQFMKVK</sequence>
<proteinExistence type="predicted"/>
<dbReference type="Proteomes" id="UP000309618">
    <property type="component" value="Unassembled WGS sequence"/>
</dbReference>
<dbReference type="GO" id="GO:0015074">
    <property type="term" value="P:DNA integration"/>
    <property type="evidence" value="ECO:0007669"/>
    <property type="project" value="InterPro"/>
</dbReference>
<name>A0A4S5CGQ9_AERVE</name>
<dbReference type="Gene3D" id="1.10.443.10">
    <property type="entry name" value="Intergrase catalytic core"/>
    <property type="match status" value="1"/>
</dbReference>
<dbReference type="InterPro" id="IPR013762">
    <property type="entry name" value="Integrase-like_cat_sf"/>
</dbReference>
<dbReference type="GO" id="GO:0006310">
    <property type="term" value="P:DNA recombination"/>
    <property type="evidence" value="ECO:0007669"/>
    <property type="project" value="UniProtKB-KW"/>
</dbReference>
<evidence type="ECO:0000313" key="2">
    <source>
        <dbReference type="EMBL" id="THJ43661.1"/>
    </source>
</evidence>
<protein>
    <submittedName>
        <fullName evidence="2">Site-specific integrase</fullName>
    </submittedName>
</protein>
<dbReference type="RefSeq" id="WP_136502100.1">
    <property type="nucleotide sequence ID" value="NZ_SSUX01000011.1"/>
</dbReference>
<keyword evidence="1" id="KW-0233">DNA recombination</keyword>
<dbReference type="EMBL" id="SSUX01000011">
    <property type="protein sequence ID" value="THJ43661.1"/>
    <property type="molecule type" value="Genomic_DNA"/>
</dbReference>
<gene>
    <name evidence="2" type="ORF">E8Q35_15255</name>
</gene>
<evidence type="ECO:0000256" key="1">
    <source>
        <dbReference type="ARBA" id="ARBA00023172"/>
    </source>
</evidence>
<dbReference type="SUPFAM" id="SSF56349">
    <property type="entry name" value="DNA breaking-rejoining enzymes"/>
    <property type="match status" value="1"/>
</dbReference>
<dbReference type="InterPro" id="IPR011010">
    <property type="entry name" value="DNA_brk_join_enz"/>
</dbReference>